<dbReference type="PROSITE" id="PS51257">
    <property type="entry name" value="PROKAR_LIPOPROTEIN"/>
    <property type="match status" value="1"/>
</dbReference>
<dbReference type="AlphaFoldDB" id="A0A2N5ZGC5"/>
<dbReference type="Proteomes" id="UP000234857">
    <property type="component" value="Unassembled WGS sequence"/>
</dbReference>
<organism evidence="1 2">
    <name type="scientific">Muiribacterium halophilum</name>
    <dbReference type="NCBI Taxonomy" id="2053465"/>
    <lineage>
        <taxon>Bacteria</taxon>
        <taxon>Candidatus Muiribacteriota</taxon>
        <taxon>Candidatus Muiribacteriia</taxon>
        <taxon>Candidatus Muiribacteriales</taxon>
        <taxon>Candidatus Muiribacteriaceae</taxon>
        <taxon>Candidatus Muiribacterium</taxon>
    </lineage>
</organism>
<sequence>MKNILFITILIIGVLIIGCASKQVNVNPASNNTFSLNLDVNWPEKVQRKAPPAVYNVVTMEVVLVDYNYIWDLVSSPDAPEYVQDIGGQLTVSPYYASELASEGGYYGEFDITPGSGNEDGVVVDDLEAKKYVLVLLGSDPSGVYTLSYTTDVAVGGDEGNNIAIDDSQWDDLKFGNDGAIYGYVTDDTTGNPIEGAAVFIDGTEIYTSTDVDGYYEIPGLNPGIYTVVVVRDDYVIKTIPGVYVAE</sequence>
<evidence type="ECO:0008006" key="3">
    <source>
        <dbReference type="Google" id="ProtNLM"/>
    </source>
</evidence>
<gene>
    <name evidence="1" type="ORF">C0601_06935</name>
</gene>
<dbReference type="SUPFAM" id="SSF49464">
    <property type="entry name" value="Carboxypeptidase regulatory domain-like"/>
    <property type="match status" value="1"/>
</dbReference>
<evidence type="ECO:0000313" key="1">
    <source>
        <dbReference type="EMBL" id="PLX17760.1"/>
    </source>
</evidence>
<dbReference type="Pfam" id="PF13620">
    <property type="entry name" value="CarboxypepD_reg"/>
    <property type="match status" value="1"/>
</dbReference>
<proteinExistence type="predicted"/>
<reference evidence="1 2" key="1">
    <citation type="submission" date="2017-11" db="EMBL/GenBank/DDBJ databases">
        <title>Genome-resolved metagenomics identifies genetic mobility, metabolic interactions, and unexpected diversity in perchlorate-reducing communities.</title>
        <authorList>
            <person name="Barnum T.P."/>
            <person name="Figueroa I.A."/>
            <person name="Carlstrom C.I."/>
            <person name="Lucas L.N."/>
            <person name="Engelbrektson A.L."/>
            <person name="Coates J.D."/>
        </authorList>
    </citation>
    <scope>NUCLEOTIDE SEQUENCE [LARGE SCALE GENOMIC DNA]</scope>
    <source>
        <strain evidence="1">BM706</strain>
    </source>
</reference>
<dbReference type="EMBL" id="PKTG01000083">
    <property type="protein sequence ID" value="PLX17760.1"/>
    <property type="molecule type" value="Genomic_DNA"/>
</dbReference>
<protein>
    <recommendedName>
        <fullName evidence="3">Carboxypeptidase regulatory-like domain-containing protein</fullName>
    </recommendedName>
</protein>
<dbReference type="Gene3D" id="2.60.40.1120">
    <property type="entry name" value="Carboxypeptidase-like, regulatory domain"/>
    <property type="match status" value="1"/>
</dbReference>
<accession>A0A2N5ZGC5</accession>
<comment type="caution">
    <text evidence="1">The sequence shown here is derived from an EMBL/GenBank/DDBJ whole genome shotgun (WGS) entry which is preliminary data.</text>
</comment>
<dbReference type="InterPro" id="IPR008969">
    <property type="entry name" value="CarboxyPept-like_regulatory"/>
</dbReference>
<evidence type="ECO:0000313" key="2">
    <source>
        <dbReference type="Proteomes" id="UP000234857"/>
    </source>
</evidence>
<name>A0A2N5ZGC5_MUIH1</name>